<sequence length="172" mass="19169">MRIGWSPPKPMYVKLNTDGAYKDKQVAGCGGVIRGSQGEWIGGFAKNVGLCSAFIAELWGVLEGLRYVHRLGFKKVELNIDSEAVVRVIQNRRSNSSMGSSVMKQIWRFMEMDWIIEISHVYREANKCAGAMANIGCCLDYEVVYYNACPSQLAETYAADLLGITTPRFISL</sequence>
<organism evidence="1 2">
    <name type="scientific">Trifolium pratense</name>
    <name type="common">Red clover</name>
    <dbReference type="NCBI Taxonomy" id="57577"/>
    <lineage>
        <taxon>Eukaryota</taxon>
        <taxon>Viridiplantae</taxon>
        <taxon>Streptophyta</taxon>
        <taxon>Embryophyta</taxon>
        <taxon>Tracheophyta</taxon>
        <taxon>Spermatophyta</taxon>
        <taxon>Magnoliopsida</taxon>
        <taxon>eudicotyledons</taxon>
        <taxon>Gunneridae</taxon>
        <taxon>Pentapetalae</taxon>
        <taxon>rosids</taxon>
        <taxon>fabids</taxon>
        <taxon>Fabales</taxon>
        <taxon>Fabaceae</taxon>
        <taxon>Papilionoideae</taxon>
        <taxon>50 kb inversion clade</taxon>
        <taxon>NPAAA clade</taxon>
        <taxon>Hologalegina</taxon>
        <taxon>IRL clade</taxon>
        <taxon>Trifolieae</taxon>
        <taxon>Trifolium</taxon>
    </lineage>
</organism>
<reference evidence="1" key="1">
    <citation type="submission" date="2023-10" db="EMBL/GenBank/DDBJ databases">
        <authorList>
            <person name="Rodriguez Cubillos JULIANA M."/>
            <person name="De Vega J."/>
        </authorList>
    </citation>
    <scope>NUCLEOTIDE SEQUENCE</scope>
</reference>
<gene>
    <name evidence="1" type="ORF">MILVUS5_LOCUS6907</name>
</gene>
<evidence type="ECO:0000313" key="2">
    <source>
        <dbReference type="Proteomes" id="UP001177021"/>
    </source>
</evidence>
<name>A0ACB0IWK8_TRIPR</name>
<comment type="caution">
    <text evidence="1">The sequence shown here is derived from an EMBL/GenBank/DDBJ whole genome shotgun (WGS) entry which is preliminary data.</text>
</comment>
<dbReference type="Proteomes" id="UP001177021">
    <property type="component" value="Unassembled WGS sequence"/>
</dbReference>
<dbReference type="EMBL" id="CASHSV030000002">
    <property type="protein sequence ID" value="CAJ2636401.1"/>
    <property type="molecule type" value="Genomic_DNA"/>
</dbReference>
<protein>
    <submittedName>
        <fullName evidence="1">Uncharacterized protein</fullName>
    </submittedName>
</protein>
<accession>A0ACB0IWK8</accession>
<keyword evidence="2" id="KW-1185">Reference proteome</keyword>
<proteinExistence type="predicted"/>
<evidence type="ECO:0000313" key="1">
    <source>
        <dbReference type="EMBL" id="CAJ2636401.1"/>
    </source>
</evidence>